<evidence type="ECO:0000256" key="5">
    <source>
        <dbReference type="ARBA" id="ARBA00023239"/>
    </source>
</evidence>
<comment type="similarity">
    <text evidence="1">Belongs to the metallo-dependent hydrolases superfamily. ACMSD family.</text>
</comment>
<dbReference type="PANTHER" id="PTHR21240:SF29">
    <property type="entry name" value="AMIDOHYDROLASE-RELATED DOMAIN-CONTAINING PROTEIN"/>
    <property type="match status" value="1"/>
</dbReference>
<evidence type="ECO:0000313" key="11">
    <source>
        <dbReference type="Proteomes" id="UP000054266"/>
    </source>
</evidence>
<dbReference type="EC" id="4.1.1.52" evidence="7"/>
<accession>A0A0D2CKC0</accession>
<evidence type="ECO:0000256" key="8">
    <source>
        <dbReference type="RuleBase" id="RU366045"/>
    </source>
</evidence>
<dbReference type="GO" id="GO:0016787">
    <property type="term" value="F:hydrolase activity"/>
    <property type="evidence" value="ECO:0007669"/>
    <property type="project" value="InterPro"/>
</dbReference>
<keyword evidence="2" id="KW-0479">Metal-binding</keyword>
<dbReference type="HOGENOM" id="CLU_039329_2_0_1"/>
<comment type="catalytic activity">
    <reaction evidence="6">
        <text>6-methylsalicylate + H(+) = 3-methylphenol + CO2</text>
        <dbReference type="Rhea" id="RHEA:23112"/>
        <dbReference type="ChEBI" id="CHEBI:15378"/>
        <dbReference type="ChEBI" id="CHEBI:16526"/>
        <dbReference type="ChEBI" id="CHEBI:17231"/>
        <dbReference type="ChEBI" id="CHEBI:36658"/>
        <dbReference type="EC" id="4.1.1.52"/>
    </reaction>
    <physiologicalReaction direction="left-to-right" evidence="6">
        <dbReference type="Rhea" id="RHEA:23113"/>
    </physiologicalReaction>
</comment>
<evidence type="ECO:0000313" key="10">
    <source>
        <dbReference type="EMBL" id="KIW65756.1"/>
    </source>
</evidence>
<feature type="domain" description="Amidohydrolase-related" evidence="9">
    <location>
        <begin position="4"/>
        <end position="324"/>
    </location>
</feature>
<protein>
    <recommendedName>
        <fullName evidence="7">6-methylsalicylate decarboxylase</fullName>
        <ecNumber evidence="7">4.1.1.52</ecNumber>
    </recommendedName>
</protein>
<dbReference type="PANTHER" id="PTHR21240">
    <property type="entry name" value="2-AMINO-3-CARBOXYLMUCONATE-6-SEMIALDEHYDE DECARBOXYLASE"/>
    <property type="match status" value="1"/>
</dbReference>
<dbReference type="Proteomes" id="UP000054266">
    <property type="component" value="Unassembled WGS sequence"/>
</dbReference>
<evidence type="ECO:0000256" key="6">
    <source>
        <dbReference type="ARBA" id="ARBA00036832"/>
    </source>
</evidence>
<keyword evidence="3 8" id="KW-0210">Decarboxylase</keyword>
<evidence type="ECO:0000259" key="9">
    <source>
        <dbReference type="Pfam" id="PF04909"/>
    </source>
</evidence>
<dbReference type="SUPFAM" id="SSF51556">
    <property type="entry name" value="Metallo-dependent hydrolases"/>
    <property type="match status" value="1"/>
</dbReference>
<dbReference type="GO" id="GO:0046872">
    <property type="term" value="F:metal ion binding"/>
    <property type="evidence" value="ECO:0007669"/>
    <property type="project" value="UniProtKB-KW"/>
</dbReference>
<evidence type="ECO:0000256" key="7">
    <source>
        <dbReference type="ARBA" id="ARBA00038889"/>
    </source>
</evidence>
<evidence type="ECO:0000256" key="2">
    <source>
        <dbReference type="ARBA" id="ARBA00022723"/>
    </source>
</evidence>
<dbReference type="EMBL" id="KN846960">
    <property type="protein sequence ID" value="KIW65756.1"/>
    <property type="molecule type" value="Genomic_DNA"/>
</dbReference>
<dbReference type="InterPro" id="IPR006680">
    <property type="entry name" value="Amidohydro-rel"/>
</dbReference>
<proteinExistence type="inferred from homology"/>
<dbReference type="GO" id="GO:0019748">
    <property type="term" value="P:secondary metabolic process"/>
    <property type="evidence" value="ECO:0007669"/>
    <property type="project" value="TreeGrafter"/>
</dbReference>
<name>A0A0D2CKC0_9EURO</name>
<evidence type="ECO:0000256" key="4">
    <source>
        <dbReference type="ARBA" id="ARBA00022833"/>
    </source>
</evidence>
<sequence>MDRIDTHAHVVPEGWRKYTSEHGYGRPDGMPAIPAWSPEAHLDLMGKLGISKSILSITSPGTHLKAHDDELARKVTRETNDEVANICRAHPDKFGFFASLPLPDVAGSVVEIDRALDELGAAGFALMTNAHGYYLGDAHLDKVFAKLNERKAIVFMHPTSCRSHKAPEGERPLSQYPAPMLEFFFDTTRAVVNLILSGTVARYPNITYLVSHCGGALPPLVERFSSFSTTILGGDAGVDSGTVKDLFKSRFYFDLAGFPFPDQIHGLLRLSDTSRLLYGSDFPYTPASALGGMGARTDAELKKLFDEHVVQEIYSGNAKRLLRL</sequence>
<dbReference type="Pfam" id="PF04909">
    <property type="entry name" value="Amidohydro_2"/>
    <property type="match status" value="1"/>
</dbReference>
<dbReference type="STRING" id="5601.A0A0D2CKC0"/>
<organism evidence="10 11">
    <name type="scientific">Phialophora macrospora</name>
    <dbReference type="NCBI Taxonomy" id="1851006"/>
    <lineage>
        <taxon>Eukaryota</taxon>
        <taxon>Fungi</taxon>
        <taxon>Dikarya</taxon>
        <taxon>Ascomycota</taxon>
        <taxon>Pezizomycotina</taxon>
        <taxon>Eurotiomycetes</taxon>
        <taxon>Chaetothyriomycetidae</taxon>
        <taxon>Chaetothyriales</taxon>
        <taxon>Herpotrichiellaceae</taxon>
        <taxon>Phialophora</taxon>
    </lineage>
</organism>
<evidence type="ECO:0000256" key="3">
    <source>
        <dbReference type="ARBA" id="ARBA00022793"/>
    </source>
</evidence>
<gene>
    <name evidence="10" type="ORF">PV04_07984</name>
</gene>
<dbReference type="GO" id="GO:0005829">
    <property type="term" value="C:cytosol"/>
    <property type="evidence" value="ECO:0007669"/>
    <property type="project" value="TreeGrafter"/>
</dbReference>
<dbReference type="GO" id="GO:0047596">
    <property type="term" value="F:6-methylsalicylate decarboxylase activity"/>
    <property type="evidence" value="ECO:0007669"/>
    <property type="project" value="UniProtKB-EC"/>
</dbReference>
<dbReference type="InterPro" id="IPR032466">
    <property type="entry name" value="Metal_Hydrolase"/>
</dbReference>
<dbReference type="Gene3D" id="3.20.20.140">
    <property type="entry name" value="Metal-dependent hydrolases"/>
    <property type="match status" value="1"/>
</dbReference>
<dbReference type="InterPro" id="IPR032465">
    <property type="entry name" value="ACMSD"/>
</dbReference>
<evidence type="ECO:0000256" key="1">
    <source>
        <dbReference type="ARBA" id="ARBA00005871"/>
    </source>
</evidence>
<keyword evidence="11" id="KW-1185">Reference proteome</keyword>
<dbReference type="AlphaFoldDB" id="A0A0D2CKC0"/>
<keyword evidence="5 8" id="KW-0456">Lyase</keyword>
<keyword evidence="4" id="KW-0862">Zinc</keyword>
<reference evidence="10 11" key="1">
    <citation type="submission" date="2015-01" db="EMBL/GenBank/DDBJ databases">
        <title>The Genome Sequence of Capronia semiimmersa CBS27337.</title>
        <authorList>
            <consortium name="The Broad Institute Genomics Platform"/>
            <person name="Cuomo C."/>
            <person name="de Hoog S."/>
            <person name="Gorbushina A."/>
            <person name="Stielow B."/>
            <person name="Teixiera M."/>
            <person name="Abouelleil A."/>
            <person name="Chapman S.B."/>
            <person name="Priest M."/>
            <person name="Young S.K."/>
            <person name="Wortman J."/>
            <person name="Nusbaum C."/>
            <person name="Birren B."/>
        </authorList>
    </citation>
    <scope>NUCLEOTIDE SEQUENCE [LARGE SCALE GENOMIC DNA]</scope>
    <source>
        <strain evidence="10 11">CBS 27337</strain>
    </source>
</reference>